<evidence type="ECO:0000313" key="4">
    <source>
        <dbReference type="EMBL" id="OBZ87575.1"/>
    </source>
</evidence>
<dbReference type="SUPFAM" id="SSF51735">
    <property type="entry name" value="NAD(P)-binding Rossmann-fold domains"/>
    <property type="match status" value="1"/>
</dbReference>
<dbReference type="AlphaFoldDB" id="A0A1C7NEP7"/>
<evidence type="ECO:0000313" key="5">
    <source>
        <dbReference type="Proteomes" id="UP000093000"/>
    </source>
</evidence>
<reference evidence="4 5" key="1">
    <citation type="submission" date="2016-03" db="EMBL/GenBank/DDBJ databases">
        <title>Choanephora cucurbitarum.</title>
        <authorList>
            <person name="Min B."/>
            <person name="Park H."/>
            <person name="Park J.-H."/>
            <person name="Shin H.-D."/>
            <person name="Choi I.-G."/>
        </authorList>
    </citation>
    <scope>NUCLEOTIDE SEQUENCE [LARGE SCALE GENOMIC DNA]</scope>
    <source>
        <strain evidence="4 5">KUS-F28377</strain>
    </source>
</reference>
<dbReference type="InterPro" id="IPR005097">
    <property type="entry name" value="Sacchrp_dh_NADP-bd"/>
</dbReference>
<dbReference type="PANTHER" id="PTHR12286:SF5">
    <property type="entry name" value="SACCHAROPINE DEHYDROGENASE-LIKE OXIDOREDUCTASE"/>
    <property type="match status" value="1"/>
</dbReference>
<dbReference type="PANTHER" id="PTHR12286">
    <property type="entry name" value="SACCHAROPINE DEHYDROGENASE-LIKE OXIDOREDUCTASE"/>
    <property type="match status" value="1"/>
</dbReference>
<gene>
    <name evidence="4" type="ORF">A0J61_04376</name>
</gene>
<accession>A0A1C7NEP7</accession>
<dbReference type="Pfam" id="PF03435">
    <property type="entry name" value="Sacchrp_dh_NADP"/>
    <property type="match status" value="1"/>
</dbReference>
<dbReference type="OrthoDB" id="10268090at2759"/>
<name>A0A1C7NEP7_9FUNG</name>
<dbReference type="Proteomes" id="UP000093000">
    <property type="component" value="Unassembled WGS sequence"/>
</dbReference>
<sequence>MTDYNTRKYDIVIFGATGFTGALTAEYLAEIKDKDLSWAISGRTLSKLEKTRERLVKIDPSLKDLDLLIADTSNPDSLDEVLSQTRVVITTVGPYTKYGTPLVEACLRQRTHYVDLTGEYGWTRRIIDDHHKEAQEKKVLIVPSCGFDSVPSDLGVYMVAQHMRNKHNLDLGYVKMSVTDADGGVSGGTVQSLLEVFTDPKLTRKEHMDPYLLSTRRGVDKFRWPTFKYDRDFSSKWQVMFIMAVVNERVVRRSWSIWSERGQGYGNMFSYEEYMSFLPVVASFIYHISLYTFVPFLTCMFKLFPSSTEKFKSIMPGSGFGPDEKKRSKGRFTMEFIATAETEPYDEPRRVRGIVKGFRDPGYGDTCRMICESALCIAKSLKDLPGKDGGVLTPSTAFGQVLIDRLTRNKEMIFKVEDI</sequence>
<dbReference type="STRING" id="101091.A0A1C7NEP7"/>
<feature type="domain" description="Saccharopine dehydrogenase NADP binding" evidence="3">
    <location>
        <begin position="11"/>
        <end position="141"/>
    </location>
</feature>
<feature type="transmembrane region" description="Helical" evidence="2">
    <location>
        <begin position="284"/>
        <end position="304"/>
    </location>
</feature>
<evidence type="ECO:0000256" key="1">
    <source>
        <dbReference type="ARBA" id="ARBA00038048"/>
    </source>
</evidence>
<comment type="similarity">
    <text evidence="1">Belongs to the saccharopine dehydrogenase family.</text>
</comment>
<keyword evidence="2" id="KW-0472">Membrane</keyword>
<evidence type="ECO:0000259" key="3">
    <source>
        <dbReference type="Pfam" id="PF03435"/>
    </source>
</evidence>
<dbReference type="GO" id="GO:0005886">
    <property type="term" value="C:plasma membrane"/>
    <property type="evidence" value="ECO:0007669"/>
    <property type="project" value="TreeGrafter"/>
</dbReference>
<dbReference type="InterPro" id="IPR036291">
    <property type="entry name" value="NAD(P)-bd_dom_sf"/>
</dbReference>
<dbReference type="InterPro" id="IPR051276">
    <property type="entry name" value="Saccharopine_DH-like_oxidrdct"/>
</dbReference>
<dbReference type="EMBL" id="LUGH01000213">
    <property type="protein sequence ID" value="OBZ87575.1"/>
    <property type="molecule type" value="Genomic_DNA"/>
</dbReference>
<dbReference type="InParanoid" id="A0A1C7NEP7"/>
<proteinExistence type="inferred from homology"/>
<dbReference type="GO" id="GO:0009247">
    <property type="term" value="P:glycolipid biosynthetic process"/>
    <property type="evidence" value="ECO:0007669"/>
    <property type="project" value="TreeGrafter"/>
</dbReference>
<organism evidence="4 5">
    <name type="scientific">Choanephora cucurbitarum</name>
    <dbReference type="NCBI Taxonomy" id="101091"/>
    <lineage>
        <taxon>Eukaryota</taxon>
        <taxon>Fungi</taxon>
        <taxon>Fungi incertae sedis</taxon>
        <taxon>Mucoromycota</taxon>
        <taxon>Mucoromycotina</taxon>
        <taxon>Mucoromycetes</taxon>
        <taxon>Mucorales</taxon>
        <taxon>Mucorineae</taxon>
        <taxon>Choanephoraceae</taxon>
        <taxon>Choanephoroideae</taxon>
        <taxon>Choanephora</taxon>
    </lineage>
</organism>
<keyword evidence="2" id="KW-0812">Transmembrane</keyword>
<protein>
    <recommendedName>
        <fullName evidence="3">Saccharopine dehydrogenase NADP binding domain-containing protein</fullName>
    </recommendedName>
</protein>
<keyword evidence="5" id="KW-1185">Reference proteome</keyword>
<keyword evidence="2" id="KW-1133">Transmembrane helix</keyword>
<evidence type="ECO:0000256" key="2">
    <source>
        <dbReference type="SAM" id="Phobius"/>
    </source>
</evidence>
<dbReference type="Gene3D" id="3.40.50.720">
    <property type="entry name" value="NAD(P)-binding Rossmann-like Domain"/>
    <property type="match status" value="1"/>
</dbReference>
<comment type="caution">
    <text evidence="4">The sequence shown here is derived from an EMBL/GenBank/DDBJ whole genome shotgun (WGS) entry which is preliminary data.</text>
</comment>